<sequence>MNKKTDPRIAILGWGSLIWDKRPEFDDKHGPWLDDGPVLKLEFSRISRSRENALTLVIDPEHGCDCTTAYAVSTRKDPDDAIADLRCREGTVMRHMGFYFANGAKTCMPSIPDTIAPWAEEKGFDVVVWTGLPGDFKDKRDEAFIEAALFHLQNLTPEGKALAATYVWRAPPLVQTTLREKLQSAPWFSPPAENQAE</sequence>
<dbReference type="Proteomes" id="UP000386575">
    <property type="component" value="Unassembled WGS sequence"/>
</dbReference>
<dbReference type="AlphaFoldDB" id="A0A6A1TLC0"/>
<proteinExistence type="predicted"/>
<accession>A0A6A1TLC0</accession>
<evidence type="ECO:0000313" key="2">
    <source>
        <dbReference type="Proteomes" id="UP000386575"/>
    </source>
</evidence>
<dbReference type="RefSeq" id="WP_151040643.1">
    <property type="nucleotide sequence ID" value="NZ_VZUL01000002.1"/>
</dbReference>
<dbReference type="EMBL" id="VZUL01000002">
    <property type="protein sequence ID" value="KAB1085070.1"/>
    <property type="molecule type" value="Genomic_DNA"/>
</dbReference>
<reference evidence="1 2" key="1">
    <citation type="submission" date="2019-09" db="EMBL/GenBank/DDBJ databases">
        <title>Genome sequencing of Ng87 strain.</title>
        <authorList>
            <person name="Karasev E.S."/>
            <person name="Andronov E."/>
        </authorList>
    </citation>
    <scope>NUCLEOTIDE SEQUENCE [LARGE SCALE GENOMIC DNA]</scope>
    <source>
        <strain evidence="1 2">Ng87</strain>
    </source>
</reference>
<gene>
    <name evidence="1" type="ORF">F4V91_00630</name>
</gene>
<organism evidence="1 2">
    <name type="scientific">Neorhizobium galegae</name>
    <name type="common">Rhizobium galegae</name>
    <dbReference type="NCBI Taxonomy" id="399"/>
    <lineage>
        <taxon>Bacteria</taxon>
        <taxon>Pseudomonadati</taxon>
        <taxon>Pseudomonadota</taxon>
        <taxon>Alphaproteobacteria</taxon>
        <taxon>Hyphomicrobiales</taxon>
        <taxon>Rhizobiaceae</taxon>
        <taxon>Rhizobium/Agrobacterium group</taxon>
        <taxon>Neorhizobium</taxon>
    </lineage>
</organism>
<protein>
    <submittedName>
        <fullName evidence="1">Uncharacterized protein</fullName>
    </submittedName>
</protein>
<comment type="caution">
    <text evidence="1">The sequence shown here is derived from an EMBL/GenBank/DDBJ whole genome shotgun (WGS) entry which is preliminary data.</text>
</comment>
<evidence type="ECO:0000313" key="1">
    <source>
        <dbReference type="EMBL" id="KAB1085070.1"/>
    </source>
</evidence>
<name>A0A6A1TLC0_NEOGA</name>